<comment type="similarity">
    <text evidence="1">Belongs to the Fmt family.</text>
</comment>
<dbReference type="PANTHER" id="PTHR11138:SF5">
    <property type="entry name" value="METHIONYL-TRNA FORMYLTRANSFERASE, MITOCHONDRIAL"/>
    <property type="match status" value="1"/>
</dbReference>
<proteinExistence type="inferred from homology"/>
<dbReference type="SUPFAM" id="SSF53328">
    <property type="entry name" value="Formyltransferase"/>
    <property type="match status" value="1"/>
</dbReference>
<dbReference type="InterPro" id="IPR011034">
    <property type="entry name" value="Formyl_transferase-like_C_sf"/>
</dbReference>
<name>A0A0F8JJU4_METMZ</name>
<dbReference type="PANTHER" id="PTHR11138">
    <property type="entry name" value="METHIONYL-TRNA FORMYLTRANSFERASE"/>
    <property type="match status" value="1"/>
</dbReference>
<evidence type="ECO:0000259" key="6">
    <source>
        <dbReference type="Pfam" id="PF02911"/>
    </source>
</evidence>
<dbReference type="GO" id="GO:0005829">
    <property type="term" value="C:cytosol"/>
    <property type="evidence" value="ECO:0007669"/>
    <property type="project" value="TreeGrafter"/>
</dbReference>
<dbReference type="Pfam" id="PF02911">
    <property type="entry name" value="Formyl_trans_C"/>
    <property type="match status" value="1"/>
</dbReference>
<protein>
    <recommendedName>
        <fullName evidence="2">methionyl-tRNA formyltransferase</fullName>
        <ecNumber evidence="2">2.1.2.9</ecNumber>
    </recommendedName>
</protein>
<organism evidence="7">
    <name type="scientific">Methanosarcina mazei</name>
    <name type="common">Methanosarcina frisia</name>
    <dbReference type="NCBI Taxonomy" id="2209"/>
    <lineage>
        <taxon>Archaea</taxon>
        <taxon>Methanobacteriati</taxon>
        <taxon>Methanobacteriota</taxon>
        <taxon>Stenosarchaea group</taxon>
        <taxon>Methanomicrobia</taxon>
        <taxon>Methanosarcinales</taxon>
        <taxon>Methanosarcinaceae</taxon>
        <taxon>Methanosarcina</taxon>
    </lineage>
</organism>
<dbReference type="Pfam" id="PF00551">
    <property type="entry name" value="Formyl_trans_N"/>
    <property type="match status" value="1"/>
</dbReference>
<feature type="domain" description="Formyl transferase C-terminal" evidence="6">
    <location>
        <begin position="203"/>
        <end position="280"/>
    </location>
</feature>
<dbReference type="InterPro" id="IPR041711">
    <property type="entry name" value="Met-tRNA-FMT_N"/>
</dbReference>
<dbReference type="EC" id="2.1.2.9" evidence="2"/>
<dbReference type="InterPro" id="IPR002376">
    <property type="entry name" value="Formyl_transf_N"/>
</dbReference>
<dbReference type="EMBL" id="JJPM01000129">
    <property type="protein sequence ID" value="KKG76018.1"/>
    <property type="molecule type" value="Genomic_DNA"/>
</dbReference>
<dbReference type="GO" id="GO:0004479">
    <property type="term" value="F:methionyl-tRNA formyltransferase activity"/>
    <property type="evidence" value="ECO:0007669"/>
    <property type="project" value="UniProtKB-EC"/>
</dbReference>
<evidence type="ECO:0000259" key="5">
    <source>
        <dbReference type="Pfam" id="PF00551"/>
    </source>
</evidence>
<accession>A0A0F8JJU4</accession>
<dbReference type="PATRIC" id="fig|2209.69.peg.387"/>
<dbReference type="Gene3D" id="3.40.50.12230">
    <property type="match status" value="1"/>
</dbReference>
<keyword evidence="3" id="KW-0808">Transferase</keyword>
<dbReference type="SUPFAM" id="SSF50486">
    <property type="entry name" value="FMT C-terminal domain-like"/>
    <property type="match status" value="1"/>
</dbReference>
<dbReference type="InterPro" id="IPR005793">
    <property type="entry name" value="Formyl_trans_C"/>
</dbReference>
<keyword evidence="4" id="KW-0648">Protein biosynthesis</keyword>
<dbReference type="InterPro" id="IPR036477">
    <property type="entry name" value="Formyl_transf_N_sf"/>
</dbReference>
<feature type="domain" description="Formyl transferase N-terminal" evidence="5">
    <location>
        <begin position="27"/>
        <end position="174"/>
    </location>
</feature>
<reference evidence="7" key="1">
    <citation type="journal article" date="2015" name="ISME J.">
        <title>Genomic and phenotypic differentiation among Methanosarcina mazei populations from Columbia River sediment.</title>
        <authorList>
            <person name="Youngblut N.D."/>
            <person name="Wirth J.S."/>
            <person name="Henriksen J.R."/>
            <person name="Smith M."/>
            <person name="Simon H."/>
            <person name="Metcalf W.W."/>
            <person name="Whitaker R.J."/>
        </authorList>
    </citation>
    <scope>NUCLEOTIDE SEQUENCE [LARGE SCALE GENOMIC DNA]</scope>
    <source>
        <strain evidence="7">3.H.A.1A.1</strain>
    </source>
</reference>
<evidence type="ECO:0000313" key="7">
    <source>
        <dbReference type="EMBL" id="KKG76018.1"/>
    </source>
</evidence>
<sequence>MNKNKTKVIFLGNNSEILDCLIKNSNVQSVFCQPLDKNNVSFMEIKEITDKHSIPFHQPEKKELYNYINYMKELNPDLIIVCGYKYIVPSEIFNIPKLKTINIHPSYLPHYRGQHVVNWAIVNGETETGVTIHFIDEGIDTGDIIVQKKIPILFEDSASILHERIYREASDLLKLVLDRISSGSTLQSRKQDNSKASYFKPRSPQDGVIDWNKDGIETYNLIRALVKPWPGAYSYIKDRKVIFWNAQFETDSDSSVPGTIINILSSKLIISVKGGKLSIDNYIALDENGNEVKLELQIGDKFDKRE</sequence>
<evidence type="ECO:0000256" key="3">
    <source>
        <dbReference type="ARBA" id="ARBA00022679"/>
    </source>
</evidence>
<evidence type="ECO:0000256" key="2">
    <source>
        <dbReference type="ARBA" id="ARBA00012261"/>
    </source>
</evidence>
<evidence type="ECO:0000256" key="4">
    <source>
        <dbReference type="ARBA" id="ARBA00022917"/>
    </source>
</evidence>
<evidence type="ECO:0000256" key="1">
    <source>
        <dbReference type="ARBA" id="ARBA00010699"/>
    </source>
</evidence>
<dbReference type="AlphaFoldDB" id="A0A0F8JJU4"/>
<gene>
    <name evidence="7" type="ORF">DU43_01680</name>
</gene>
<comment type="caution">
    <text evidence="7">The sequence shown here is derived from an EMBL/GenBank/DDBJ whole genome shotgun (WGS) entry which is preliminary data.</text>
</comment>
<dbReference type="CDD" id="cd08646">
    <property type="entry name" value="FMT_core_Met-tRNA-FMT_N"/>
    <property type="match status" value="1"/>
</dbReference>